<reference evidence="6 7" key="1">
    <citation type="submission" date="2016-11" db="EMBL/GenBank/DDBJ databases">
        <authorList>
            <person name="Jaros S."/>
            <person name="Januszkiewicz K."/>
            <person name="Wedrychowicz H."/>
        </authorList>
    </citation>
    <scope>NUCLEOTIDE SEQUENCE [LARGE SCALE GENOMIC DNA]</scope>
    <source>
        <strain evidence="6 7">DSM 45408</strain>
    </source>
</reference>
<dbReference type="Gene3D" id="3.40.1090.10">
    <property type="entry name" value="Cytosolic phospholipase A2 catalytic domain"/>
    <property type="match status" value="2"/>
</dbReference>
<sequence length="285" mass="28512">MGGSPGSRALVLGGGGIAGIAWELGLLSGLAAAGVDVRDADTVVGTSAGSIVGTLVRTGADLEEAYAAQLGPVPPTERAVDFDGAGFFAAMAEALAGVSSPQEARARIGALALRARTMPESERLAVIGGRIGTPGWPAARLVVTAIDTADGEFLAVDSGSGFDLLQAVAASCAVPGVYPPITIGDRRFMDGGLRSPTNADLAAGHDRVLVVAPMGGFPGSPLGPSLDEEMATLRRDGQAHLVLADEAALAAFGSNPLDPATREPAARAGRAQAERVAAEVAAVWG</sequence>
<dbReference type="EMBL" id="FQVX01000001">
    <property type="protein sequence ID" value="SHF94213.1"/>
    <property type="molecule type" value="Genomic_DNA"/>
</dbReference>
<evidence type="ECO:0000313" key="6">
    <source>
        <dbReference type="EMBL" id="SHF94213.1"/>
    </source>
</evidence>
<keyword evidence="7" id="KW-1185">Reference proteome</keyword>
<dbReference type="PROSITE" id="PS51635">
    <property type="entry name" value="PNPLA"/>
    <property type="match status" value="1"/>
</dbReference>
<dbReference type="Pfam" id="PF01734">
    <property type="entry name" value="Patatin"/>
    <property type="match status" value="1"/>
</dbReference>
<dbReference type="InterPro" id="IPR016035">
    <property type="entry name" value="Acyl_Trfase/lysoPLipase"/>
</dbReference>
<evidence type="ECO:0000256" key="2">
    <source>
        <dbReference type="ARBA" id="ARBA00022963"/>
    </source>
</evidence>
<keyword evidence="3 4" id="KW-0443">Lipid metabolism</keyword>
<feature type="active site" description="Nucleophile" evidence="4">
    <location>
        <position position="47"/>
    </location>
</feature>
<feature type="domain" description="PNPLA" evidence="5">
    <location>
        <begin position="10"/>
        <end position="203"/>
    </location>
</feature>
<protein>
    <submittedName>
        <fullName evidence="6">NTE family protein</fullName>
    </submittedName>
</protein>
<feature type="short sequence motif" description="DGA/G" evidence="4">
    <location>
        <begin position="190"/>
        <end position="192"/>
    </location>
</feature>
<dbReference type="InterPro" id="IPR050301">
    <property type="entry name" value="NTE"/>
</dbReference>
<dbReference type="OrthoDB" id="2339873at2"/>
<dbReference type="GO" id="GO:0016787">
    <property type="term" value="F:hydrolase activity"/>
    <property type="evidence" value="ECO:0007669"/>
    <property type="project" value="UniProtKB-UniRule"/>
</dbReference>
<feature type="active site" description="Proton acceptor" evidence="4">
    <location>
        <position position="190"/>
    </location>
</feature>
<dbReference type="AlphaFoldDB" id="A0A1M5FRT1"/>
<accession>A0A1M5FRT1</accession>
<evidence type="ECO:0000259" key="5">
    <source>
        <dbReference type="PROSITE" id="PS51635"/>
    </source>
</evidence>
<evidence type="ECO:0000313" key="7">
    <source>
        <dbReference type="Proteomes" id="UP000184471"/>
    </source>
</evidence>
<dbReference type="GO" id="GO:0016042">
    <property type="term" value="P:lipid catabolic process"/>
    <property type="evidence" value="ECO:0007669"/>
    <property type="project" value="UniProtKB-UniRule"/>
</dbReference>
<name>A0A1M5FRT1_9ACTN</name>
<dbReference type="STRING" id="1070870.SAMN05444351_1366"/>
<evidence type="ECO:0000256" key="3">
    <source>
        <dbReference type="ARBA" id="ARBA00023098"/>
    </source>
</evidence>
<feature type="short sequence motif" description="GXSXG" evidence="4">
    <location>
        <begin position="45"/>
        <end position="49"/>
    </location>
</feature>
<organism evidence="6 7">
    <name type="scientific">Geodermatophilus nigrescens</name>
    <dbReference type="NCBI Taxonomy" id="1070870"/>
    <lineage>
        <taxon>Bacteria</taxon>
        <taxon>Bacillati</taxon>
        <taxon>Actinomycetota</taxon>
        <taxon>Actinomycetes</taxon>
        <taxon>Geodermatophilales</taxon>
        <taxon>Geodermatophilaceae</taxon>
        <taxon>Geodermatophilus</taxon>
    </lineage>
</organism>
<keyword evidence="2 4" id="KW-0442">Lipid degradation</keyword>
<dbReference type="RefSeq" id="WP_073419239.1">
    <property type="nucleotide sequence ID" value="NZ_FQVX01000001.1"/>
</dbReference>
<feature type="short sequence motif" description="GXGXXG" evidence="4">
    <location>
        <begin position="14"/>
        <end position="19"/>
    </location>
</feature>
<proteinExistence type="predicted"/>
<dbReference type="InterPro" id="IPR002641">
    <property type="entry name" value="PNPLA_dom"/>
</dbReference>
<dbReference type="Proteomes" id="UP000184471">
    <property type="component" value="Unassembled WGS sequence"/>
</dbReference>
<dbReference type="PANTHER" id="PTHR14226">
    <property type="entry name" value="NEUROPATHY TARGET ESTERASE/SWISS CHEESE D.MELANOGASTER"/>
    <property type="match status" value="1"/>
</dbReference>
<evidence type="ECO:0000256" key="4">
    <source>
        <dbReference type="PROSITE-ProRule" id="PRU01161"/>
    </source>
</evidence>
<dbReference type="SUPFAM" id="SSF52151">
    <property type="entry name" value="FabD/lysophospholipase-like"/>
    <property type="match status" value="1"/>
</dbReference>
<gene>
    <name evidence="6" type="ORF">SAMN05444351_1366</name>
</gene>
<evidence type="ECO:0000256" key="1">
    <source>
        <dbReference type="ARBA" id="ARBA00022801"/>
    </source>
</evidence>
<keyword evidence="1 4" id="KW-0378">Hydrolase</keyword>
<dbReference type="PANTHER" id="PTHR14226:SF57">
    <property type="entry name" value="BLR7027 PROTEIN"/>
    <property type="match status" value="1"/>
</dbReference>